<dbReference type="PROSITE" id="PS51257">
    <property type="entry name" value="PROKAR_LIPOPROTEIN"/>
    <property type="match status" value="1"/>
</dbReference>
<dbReference type="PANTHER" id="PTHR43774">
    <property type="entry name" value="PEPTIDE METHIONINE SULFOXIDE REDUCTASE"/>
    <property type="match status" value="1"/>
</dbReference>
<keyword evidence="1 4" id="KW-0560">Oxidoreductase</keyword>
<comment type="caution">
    <text evidence="7">The sequence shown here is derived from an EMBL/GenBank/DDBJ whole genome shotgun (WGS) entry which is preliminary data.</text>
</comment>
<dbReference type="EC" id="1.8.4.11" evidence="4"/>
<organism evidence="7 8">
    <name type="scientific">Marinicauda salina</name>
    <dbReference type="NCBI Taxonomy" id="2135793"/>
    <lineage>
        <taxon>Bacteria</taxon>
        <taxon>Pseudomonadati</taxon>
        <taxon>Pseudomonadota</taxon>
        <taxon>Alphaproteobacteria</taxon>
        <taxon>Maricaulales</taxon>
        <taxon>Maricaulaceae</taxon>
        <taxon>Marinicauda</taxon>
    </lineage>
</organism>
<evidence type="ECO:0000256" key="1">
    <source>
        <dbReference type="ARBA" id="ARBA00023002"/>
    </source>
</evidence>
<protein>
    <recommendedName>
        <fullName evidence="4">Peptide methionine sulfoxide reductase MsrA</fullName>
        <shortName evidence="4">Protein-methionine-S-oxide reductase</shortName>
        <ecNumber evidence="4">1.8.4.11</ecNumber>
    </recommendedName>
    <alternativeName>
        <fullName evidence="4">Peptide-methionine (S)-S-oxide reductase</fullName>
        <shortName evidence="4">Peptide Met(O) reductase</shortName>
    </alternativeName>
</protein>
<dbReference type="InterPro" id="IPR002569">
    <property type="entry name" value="Met_Sox_Rdtase_MsrA_dom"/>
</dbReference>
<reference evidence="8" key="1">
    <citation type="submission" date="2018-05" db="EMBL/GenBank/DDBJ databases">
        <authorList>
            <person name="Liu B.-T."/>
        </authorList>
    </citation>
    <scope>NUCLEOTIDE SEQUENCE [LARGE SCALE GENOMIC DNA]</scope>
    <source>
        <strain evidence="8">WD6-1</strain>
    </source>
</reference>
<accession>A0A2U2BQV7</accession>
<comment type="function">
    <text evidence="4">Has an important function as a repair enzyme for proteins that have been inactivated by oxidation. Catalyzes the reversible oxidation-reduction of methionine sulfoxide in proteins to methionine.</text>
</comment>
<sequence length="213" mass="23234">MRALALLLVPFALTAAACGQEARPAGDPTAADLPEGAAQAIFASGCFWCTEADFEKLDGVVEAVSGYTGGHVDNPTYRQVTGGGTGHHEAVRVIYDPDAVGYAALLDHYWRNVDPFDGGGQFCDRGPSYAPAIFTLDEDQADAARASRDRVSARFDREIAVDIEPAGDFWPAEDYHQDYAEKNPLRYSRYRLGCRRDQRLREIWGDEALGANG</sequence>
<dbReference type="HAMAP" id="MF_01401">
    <property type="entry name" value="MsrA"/>
    <property type="match status" value="1"/>
</dbReference>
<name>A0A2U2BQV7_9PROT</name>
<keyword evidence="5" id="KW-0732">Signal</keyword>
<dbReference type="GO" id="GO:0008113">
    <property type="term" value="F:peptide-methionine (S)-S-oxide reductase activity"/>
    <property type="evidence" value="ECO:0007669"/>
    <property type="project" value="UniProtKB-UniRule"/>
</dbReference>
<comment type="similarity">
    <text evidence="4">Belongs to the MsrA Met sulfoxide reductase family.</text>
</comment>
<comment type="catalytic activity">
    <reaction evidence="2 4">
        <text>L-methionyl-[protein] + [thioredoxin]-disulfide + H2O = L-methionyl-(S)-S-oxide-[protein] + [thioredoxin]-dithiol</text>
        <dbReference type="Rhea" id="RHEA:14217"/>
        <dbReference type="Rhea" id="RHEA-COMP:10698"/>
        <dbReference type="Rhea" id="RHEA-COMP:10700"/>
        <dbReference type="Rhea" id="RHEA-COMP:12313"/>
        <dbReference type="Rhea" id="RHEA-COMP:12315"/>
        <dbReference type="ChEBI" id="CHEBI:15377"/>
        <dbReference type="ChEBI" id="CHEBI:16044"/>
        <dbReference type="ChEBI" id="CHEBI:29950"/>
        <dbReference type="ChEBI" id="CHEBI:44120"/>
        <dbReference type="ChEBI" id="CHEBI:50058"/>
        <dbReference type="EC" id="1.8.4.11"/>
    </reaction>
</comment>
<dbReference type="PANTHER" id="PTHR43774:SF1">
    <property type="entry name" value="PEPTIDE METHIONINE SULFOXIDE REDUCTASE MSRA 2"/>
    <property type="match status" value="1"/>
</dbReference>
<dbReference type="NCBIfam" id="TIGR00401">
    <property type="entry name" value="msrA"/>
    <property type="match status" value="1"/>
</dbReference>
<feature type="domain" description="Peptide methionine sulphoxide reductase MsrA" evidence="6">
    <location>
        <begin position="39"/>
        <end position="188"/>
    </location>
</feature>
<dbReference type="OrthoDB" id="4174719at2"/>
<gene>
    <name evidence="4 7" type="primary">msrA</name>
    <name evidence="7" type="ORF">DDZ18_13290</name>
</gene>
<dbReference type="Pfam" id="PF01625">
    <property type="entry name" value="PMSR"/>
    <property type="match status" value="1"/>
</dbReference>
<dbReference type="Proteomes" id="UP000245168">
    <property type="component" value="Unassembled WGS sequence"/>
</dbReference>
<comment type="catalytic activity">
    <reaction evidence="3 4">
        <text>[thioredoxin]-disulfide + L-methionine + H2O = L-methionine (S)-S-oxide + [thioredoxin]-dithiol</text>
        <dbReference type="Rhea" id="RHEA:19993"/>
        <dbReference type="Rhea" id="RHEA-COMP:10698"/>
        <dbReference type="Rhea" id="RHEA-COMP:10700"/>
        <dbReference type="ChEBI" id="CHEBI:15377"/>
        <dbReference type="ChEBI" id="CHEBI:29950"/>
        <dbReference type="ChEBI" id="CHEBI:50058"/>
        <dbReference type="ChEBI" id="CHEBI:57844"/>
        <dbReference type="ChEBI" id="CHEBI:58772"/>
        <dbReference type="EC" id="1.8.4.11"/>
    </reaction>
</comment>
<feature type="active site" evidence="4">
    <location>
        <position position="46"/>
    </location>
</feature>
<feature type="signal peptide" evidence="5">
    <location>
        <begin position="1"/>
        <end position="17"/>
    </location>
</feature>
<evidence type="ECO:0000256" key="4">
    <source>
        <dbReference type="HAMAP-Rule" id="MF_01401"/>
    </source>
</evidence>
<dbReference type="EMBL" id="QEXV01000007">
    <property type="protein sequence ID" value="PWE16391.1"/>
    <property type="molecule type" value="Genomic_DNA"/>
</dbReference>
<dbReference type="Gene3D" id="3.30.1060.10">
    <property type="entry name" value="Peptide methionine sulphoxide reductase MsrA"/>
    <property type="match status" value="1"/>
</dbReference>
<evidence type="ECO:0000256" key="5">
    <source>
        <dbReference type="SAM" id="SignalP"/>
    </source>
</evidence>
<proteinExistence type="inferred from homology"/>
<evidence type="ECO:0000259" key="6">
    <source>
        <dbReference type="Pfam" id="PF01625"/>
    </source>
</evidence>
<evidence type="ECO:0000313" key="8">
    <source>
        <dbReference type="Proteomes" id="UP000245168"/>
    </source>
</evidence>
<dbReference type="SUPFAM" id="SSF55068">
    <property type="entry name" value="Peptide methionine sulfoxide reductase"/>
    <property type="match status" value="1"/>
</dbReference>
<dbReference type="RefSeq" id="WP_109253893.1">
    <property type="nucleotide sequence ID" value="NZ_QEXV01000007.1"/>
</dbReference>
<feature type="chain" id="PRO_5015594926" description="Peptide methionine sulfoxide reductase MsrA" evidence="5">
    <location>
        <begin position="18"/>
        <end position="213"/>
    </location>
</feature>
<dbReference type="InterPro" id="IPR036509">
    <property type="entry name" value="Met_Sox_Rdtase_MsrA_sf"/>
</dbReference>
<keyword evidence="8" id="KW-1185">Reference proteome</keyword>
<dbReference type="GO" id="GO:0033744">
    <property type="term" value="F:L-methionine:thioredoxin-disulfide S-oxidoreductase activity"/>
    <property type="evidence" value="ECO:0007669"/>
    <property type="project" value="RHEA"/>
</dbReference>
<dbReference type="AlphaFoldDB" id="A0A2U2BQV7"/>
<evidence type="ECO:0000313" key="7">
    <source>
        <dbReference type="EMBL" id="PWE16391.1"/>
    </source>
</evidence>
<evidence type="ECO:0000256" key="3">
    <source>
        <dbReference type="ARBA" id="ARBA00048782"/>
    </source>
</evidence>
<evidence type="ECO:0000256" key="2">
    <source>
        <dbReference type="ARBA" id="ARBA00047806"/>
    </source>
</evidence>